<dbReference type="AlphaFoldDB" id="A0A967ABU7"/>
<feature type="region of interest" description="Disordered" evidence="2">
    <location>
        <begin position="21"/>
        <end position="46"/>
    </location>
</feature>
<feature type="compositionally biased region" description="Basic and acidic residues" evidence="2">
    <location>
        <begin position="22"/>
        <end position="34"/>
    </location>
</feature>
<evidence type="ECO:0000313" key="3">
    <source>
        <dbReference type="EMBL" id="NGZ89387.1"/>
    </source>
</evidence>
<reference evidence="3" key="1">
    <citation type="submission" date="2020-03" db="EMBL/GenBank/DDBJ databases">
        <title>Psychroflexus Maritimus sp. nov., isolate from marine sediment.</title>
        <authorList>
            <person name="Zhong Y.-L."/>
        </authorList>
    </citation>
    <scope>NUCLEOTIDE SEQUENCE</scope>
    <source>
        <strain evidence="3">C1</strain>
    </source>
</reference>
<evidence type="ECO:0000256" key="1">
    <source>
        <dbReference type="SAM" id="Coils"/>
    </source>
</evidence>
<keyword evidence="4" id="KW-1185">Reference proteome</keyword>
<accession>A0A967ABU7</accession>
<proteinExistence type="predicted"/>
<sequence length="166" mass="19325">MKKTIAFALLLVLNFGFQSCQEEPKKDKQERTEEVTNSDAETKNLQNEFNKLMKESVAAHDEVMPKMGTINESLEKLKELSNQENKEEVEPIMEELKTGHEMMMSWMKGFGGDFTREEINQGISTEDEEEIKQKLELIKKHHKEAQEMKKQITKSLQEAEEFIEQA</sequence>
<comment type="caution">
    <text evidence="3">The sequence shown here is derived from an EMBL/GenBank/DDBJ whole genome shotgun (WGS) entry which is preliminary data.</text>
</comment>
<gene>
    <name evidence="3" type="ORF">G7034_03880</name>
</gene>
<evidence type="ECO:0000256" key="2">
    <source>
        <dbReference type="SAM" id="MobiDB-lite"/>
    </source>
</evidence>
<dbReference type="PROSITE" id="PS51257">
    <property type="entry name" value="PROKAR_LIPOPROTEIN"/>
    <property type="match status" value="1"/>
</dbReference>
<organism evidence="3 4">
    <name type="scientific">Psychroflexus maritimus</name>
    <dbReference type="NCBI Taxonomy" id="2714865"/>
    <lineage>
        <taxon>Bacteria</taxon>
        <taxon>Pseudomonadati</taxon>
        <taxon>Bacteroidota</taxon>
        <taxon>Flavobacteriia</taxon>
        <taxon>Flavobacteriales</taxon>
        <taxon>Flavobacteriaceae</taxon>
        <taxon>Psychroflexus</taxon>
    </lineage>
</organism>
<feature type="compositionally biased region" description="Polar residues" evidence="2">
    <location>
        <begin position="35"/>
        <end position="46"/>
    </location>
</feature>
<keyword evidence="1" id="KW-0175">Coiled coil</keyword>
<name>A0A967ABU7_9FLAO</name>
<protein>
    <submittedName>
        <fullName evidence="3">Uncharacterized protein</fullName>
    </submittedName>
</protein>
<evidence type="ECO:0000313" key="4">
    <source>
        <dbReference type="Proteomes" id="UP000643701"/>
    </source>
</evidence>
<dbReference type="RefSeq" id="WP_166399655.1">
    <property type="nucleotide sequence ID" value="NZ_JAANAS010000036.1"/>
</dbReference>
<dbReference type="EMBL" id="JAANAS010000036">
    <property type="protein sequence ID" value="NGZ89387.1"/>
    <property type="molecule type" value="Genomic_DNA"/>
</dbReference>
<feature type="coiled-coil region" evidence="1">
    <location>
        <begin position="128"/>
        <end position="165"/>
    </location>
</feature>
<dbReference type="Proteomes" id="UP000643701">
    <property type="component" value="Unassembled WGS sequence"/>
</dbReference>